<dbReference type="EMBL" id="JAACJL010000046">
    <property type="protein sequence ID" value="KAF4613068.1"/>
    <property type="molecule type" value="Genomic_DNA"/>
</dbReference>
<keyword evidence="3" id="KW-1185">Reference proteome</keyword>
<evidence type="ECO:0000313" key="3">
    <source>
        <dbReference type="Proteomes" id="UP000521872"/>
    </source>
</evidence>
<comment type="caution">
    <text evidence="2">The sequence shown here is derived from an EMBL/GenBank/DDBJ whole genome shotgun (WGS) entry which is preliminary data.</text>
</comment>
<accession>A0A8H4QLI9</accession>
<protein>
    <recommendedName>
        <fullName evidence="4">F-box domain-containing protein</fullName>
    </recommendedName>
</protein>
<reference evidence="2 3" key="1">
    <citation type="submission" date="2019-12" db="EMBL/GenBank/DDBJ databases">
        <authorList>
            <person name="Floudas D."/>
            <person name="Bentzer J."/>
            <person name="Ahren D."/>
            <person name="Johansson T."/>
            <person name="Persson P."/>
            <person name="Tunlid A."/>
        </authorList>
    </citation>
    <scope>NUCLEOTIDE SEQUENCE [LARGE SCALE GENOMIC DNA]</scope>
    <source>
        <strain evidence="2 3">CBS 102.39</strain>
    </source>
</reference>
<dbReference type="SUPFAM" id="SSF81383">
    <property type="entry name" value="F-box domain"/>
    <property type="match status" value="1"/>
</dbReference>
<evidence type="ECO:0000313" key="2">
    <source>
        <dbReference type="EMBL" id="KAF4613068.1"/>
    </source>
</evidence>
<evidence type="ECO:0000256" key="1">
    <source>
        <dbReference type="SAM" id="MobiDB-lite"/>
    </source>
</evidence>
<dbReference type="AlphaFoldDB" id="A0A8H4QLI9"/>
<name>A0A8H4QLI9_9AGAR</name>
<sequence>MMLLPTHSKAEMVAQSRLHRTPGYLHAPYGSLLLTPARGGPKQKPIAVQKPHIQTFPVELRLEIFSHLELKPYVISHGVCKAWKQELPHAILHPIRRRMLDSCRTLRDMPGVWENCQFYVEDLKPFDRDTYINTLLEQYPVIPEEFVFWIREWPERLALEYMWPGLPFRPCVHEPFYNAVNWFGYFPHAPQLSAVMYYYWTPAVKFVPVLLIYRTADSTVWLIVDKDEPDLFGKVIELSTTREDVPTIIPHPEPEESDDDSSWEDDGRPLMISHPDWITFQVAEWSTFAQTGLKPRKIKALSTPAEVNLNAFCALYLPAPRWIDRSLQSSLAILQECGAGFE</sequence>
<dbReference type="InterPro" id="IPR036047">
    <property type="entry name" value="F-box-like_dom_sf"/>
</dbReference>
<feature type="region of interest" description="Disordered" evidence="1">
    <location>
        <begin position="246"/>
        <end position="265"/>
    </location>
</feature>
<gene>
    <name evidence="2" type="ORF">D9613_010815</name>
</gene>
<organism evidence="2 3">
    <name type="scientific">Agrocybe pediades</name>
    <dbReference type="NCBI Taxonomy" id="84607"/>
    <lineage>
        <taxon>Eukaryota</taxon>
        <taxon>Fungi</taxon>
        <taxon>Dikarya</taxon>
        <taxon>Basidiomycota</taxon>
        <taxon>Agaricomycotina</taxon>
        <taxon>Agaricomycetes</taxon>
        <taxon>Agaricomycetidae</taxon>
        <taxon>Agaricales</taxon>
        <taxon>Agaricineae</taxon>
        <taxon>Strophariaceae</taxon>
        <taxon>Agrocybe</taxon>
    </lineage>
</organism>
<dbReference type="Proteomes" id="UP000521872">
    <property type="component" value="Unassembled WGS sequence"/>
</dbReference>
<feature type="compositionally biased region" description="Acidic residues" evidence="1">
    <location>
        <begin position="255"/>
        <end position="264"/>
    </location>
</feature>
<proteinExistence type="predicted"/>
<evidence type="ECO:0008006" key="4">
    <source>
        <dbReference type="Google" id="ProtNLM"/>
    </source>
</evidence>